<dbReference type="GO" id="GO:0072686">
    <property type="term" value="C:mitotic spindle"/>
    <property type="evidence" value="ECO:0007669"/>
    <property type="project" value="TreeGrafter"/>
</dbReference>
<evidence type="ECO:0000256" key="17">
    <source>
        <dbReference type="SAM" id="MobiDB-lite"/>
    </source>
</evidence>
<keyword evidence="6" id="KW-0158">Chromosome</keyword>
<evidence type="ECO:0000256" key="11">
    <source>
        <dbReference type="ARBA" id="ARBA00022776"/>
    </source>
</evidence>
<feature type="compositionally biased region" description="Low complexity" evidence="17">
    <location>
        <begin position="598"/>
        <end position="612"/>
    </location>
</feature>
<evidence type="ECO:0000256" key="12">
    <source>
        <dbReference type="ARBA" id="ARBA00022838"/>
    </source>
</evidence>
<dbReference type="FunFam" id="1.25.10.10:FF:000005">
    <property type="entry name" value="CLIP-associating protein 1 isoform 2"/>
    <property type="match status" value="1"/>
</dbReference>
<keyword evidence="7" id="KW-0963">Cytoplasm</keyword>
<feature type="region of interest" description="Disordered" evidence="17">
    <location>
        <begin position="480"/>
        <end position="553"/>
    </location>
</feature>
<evidence type="ECO:0000256" key="4">
    <source>
        <dbReference type="ARBA" id="ARBA00004629"/>
    </source>
</evidence>
<dbReference type="FunFam" id="1.25.10.10:FF:000006">
    <property type="entry name" value="CLIP-associating protein 1 isoform 2"/>
    <property type="match status" value="1"/>
</dbReference>
<dbReference type="GO" id="GO:0008017">
    <property type="term" value="F:microtubule binding"/>
    <property type="evidence" value="ECO:0007669"/>
    <property type="project" value="TreeGrafter"/>
</dbReference>
<feature type="domain" description="TOG" evidence="18">
    <location>
        <begin position="90"/>
        <end position="323"/>
    </location>
</feature>
<comment type="similarity">
    <text evidence="5">Belongs to the CLASP family.</text>
</comment>
<feature type="region of interest" description="Disordered" evidence="17">
    <location>
        <begin position="848"/>
        <end position="898"/>
    </location>
</feature>
<gene>
    <name evidence="19" type="ORF">HJG63_002927</name>
</gene>
<sequence>MRRLICKRICDYKSFDDEESVDGNRPSSASSAFKVPAPKTSGNPVNSARKPGSAGGPKVAGASKEGGAGAVDEDDFIKAFTDVPSIQIYSSRELEETLNKIREILSDDKHDWDQRANALKKIRSLLVAGAAQYDCFFQHLRLLDGALKLSAKDLRSQVVREACITVAHLSTVLGNKFDHGAEAIVPTLFNLVPNSAKVMATSGCAAIRFIIRHTHVPRLIPLITSNCTSKSVPVRRRSFEFLDLLLQEWQTHSLERHAAVLVETIKKGIHDADAEARVEARKTYMGLRNHFPGEAETLYNSLEPSYQKSLQTYLKSSGSVASLPQSDRSSSSSQESLNRPFSSKWSTANPSTVAGRVSAGSSKASSLPGSLQRSRSDIDVNAAAGAKAHHAAGQSMRSGRLGAGALNPGSYASLGRVRAKLSTPLAGMGNAKTDSRGRSRTKMVSQSQPGSRSGSPGRVLTTTALSTVSSGVQRVLVNSASAQKRSKIPRSQGCSREASPSRLSVARSSRIPRPSVSQGCSREASRESSRDTSPVRSFQPLGPGYGISQSSRLSSSVSAMRVLNTGSDVEEAVADALKKPARRRYESYGMHSDDDANSDASSACSERSYSSRNGSIPTYMRQTEDVAEVLNRCASSNWSERKEGLLGLQNLLKNQRTLSRVELKRLCEIFTRMFADPHGKVFSMFLETLVDFIQVHKDDLQDWLFVLLTQLLKKMGADLLGSVQAKVQKALDITRESFPNDLQFNILMRFTVDQTQTPSLKVKVAILKYIETLAKQMDPGDFINSSETRLAVSRVITWTTEPKSSDVRKAAQSVLISLFELNTPEFTMLLGALPKTFQDGATKLLHNHLRNTGNGTQSSMGSPLTRPTPRSPANWSSPLTSPTNTSQNTLSPSAFDYDTENMNSEDIYSSLRGVTEAIQNFSFRSQEDMNEPLKRDSKKDDGDSMCGGPGMSDPRAGGDATDSSQTVLDNKASLLHSMPAHSSPRSRDYNPYNYSDSISPFNKSALKEAMFDDDADQFPDDLSLDHSDLVAELLKELSNHNERVEERKIALYELMKLTQEESFSVWDEHFKTILLLLLETLGDKEPTIRALALKVLREILRHQPARFKNYAELTVMKTLEAHKDPHKEVVRSAEEAASVLATSISPEQCIKVLCPIIQTADYPINLAAIKMQTKVIERVSKETLNLLLPEIMPGLIQGYDNSESSVRKACVFCLVAVHAVIGDELKPHLSQLTGSKMKLLNLYIRRAQTGSGGADPTTDVSGQS</sequence>
<feature type="region of interest" description="Disordered" evidence="17">
    <location>
        <begin position="922"/>
        <end position="964"/>
    </location>
</feature>
<evidence type="ECO:0000256" key="1">
    <source>
        <dbReference type="ARBA" id="ARBA00004186"/>
    </source>
</evidence>
<dbReference type="InterPro" id="IPR011989">
    <property type="entry name" value="ARM-like"/>
</dbReference>
<dbReference type="SMART" id="SM01349">
    <property type="entry name" value="TOG"/>
    <property type="match status" value="3"/>
</dbReference>
<feature type="compositionally biased region" description="Basic and acidic residues" evidence="17">
    <location>
        <begin position="925"/>
        <end position="942"/>
    </location>
</feature>
<feature type="domain" description="TOG" evidence="18">
    <location>
        <begin position="1021"/>
        <end position="1257"/>
    </location>
</feature>
<feature type="region of interest" description="Disordered" evidence="17">
    <location>
        <begin position="423"/>
        <end position="459"/>
    </location>
</feature>
<feature type="compositionally biased region" description="Polar residues" evidence="17">
    <location>
        <begin position="850"/>
        <end position="862"/>
    </location>
</feature>
<evidence type="ECO:0000256" key="13">
    <source>
        <dbReference type="ARBA" id="ARBA00023034"/>
    </source>
</evidence>
<dbReference type="GO" id="GO:0051494">
    <property type="term" value="P:negative regulation of cytoskeleton organization"/>
    <property type="evidence" value="ECO:0007669"/>
    <property type="project" value="UniProtKB-ARBA"/>
</dbReference>
<dbReference type="GO" id="GO:0040001">
    <property type="term" value="P:establishment of mitotic spindle localization"/>
    <property type="evidence" value="ECO:0007669"/>
    <property type="project" value="TreeGrafter"/>
</dbReference>
<dbReference type="GO" id="GO:0005794">
    <property type="term" value="C:Golgi apparatus"/>
    <property type="evidence" value="ECO:0007669"/>
    <property type="project" value="UniProtKB-SubCell"/>
</dbReference>
<comment type="subcellular location">
    <subcellularLocation>
        <location evidence="4">Chromosome</location>
        <location evidence="4">Centromere</location>
        <location evidence="4">Kinetochore</location>
    </subcellularLocation>
    <subcellularLocation>
        <location evidence="2">Cytoplasm</location>
        <location evidence="2">Cytoskeleton</location>
        <location evidence="2">Microtubule organizing center</location>
        <location evidence="2">Centrosome</location>
    </subcellularLocation>
    <subcellularLocation>
        <location evidence="1">Cytoplasm</location>
        <location evidence="1">Cytoskeleton</location>
        <location evidence="1">Spindle</location>
    </subcellularLocation>
    <subcellularLocation>
        <location evidence="3">Golgi apparatus</location>
        <location evidence="3">trans-Golgi network</location>
    </subcellularLocation>
</comment>
<dbReference type="AlphaFoldDB" id="A0A7J8HMX6"/>
<keyword evidence="9" id="KW-0493">Microtubule</keyword>
<evidence type="ECO:0000256" key="2">
    <source>
        <dbReference type="ARBA" id="ARBA00004300"/>
    </source>
</evidence>
<dbReference type="GO" id="GO:0045180">
    <property type="term" value="C:basal cortex"/>
    <property type="evidence" value="ECO:0007669"/>
    <property type="project" value="TreeGrafter"/>
</dbReference>
<accession>A0A7J8HMX6</accession>
<dbReference type="GO" id="GO:0005876">
    <property type="term" value="C:spindle microtubule"/>
    <property type="evidence" value="ECO:0007669"/>
    <property type="project" value="TreeGrafter"/>
</dbReference>
<feature type="region of interest" description="Disordered" evidence="17">
    <location>
        <begin position="320"/>
        <end position="374"/>
    </location>
</feature>
<evidence type="ECO:0000256" key="14">
    <source>
        <dbReference type="ARBA" id="ARBA00023212"/>
    </source>
</evidence>
<evidence type="ECO:0000256" key="5">
    <source>
        <dbReference type="ARBA" id="ARBA00009549"/>
    </source>
</evidence>
<dbReference type="GO" id="GO:0005813">
    <property type="term" value="C:centrosome"/>
    <property type="evidence" value="ECO:0007669"/>
    <property type="project" value="UniProtKB-SubCell"/>
</dbReference>
<dbReference type="GO" id="GO:0090307">
    <property type="term" value="P:mitotic spindle assembly"/>
    <property type="evidence" value="ECO:0007669"/>
    <property type="project" value="TreeGrafter"/>
</dbReference>
<evidence type="ECO:0000256" key="7">
    <source>
        <dbReference type="ARBA" id="ARBA00022490"/>
    </source>
</evidence>
<keyword evidence="12" id="KW-0995">Kinetochore</keyword>
<feature type="region of interest" description="Disordered" evidence="17">
    <location>
        <begin position="588"/>
        <end position="616"/>
    </location>
</feature>
<evidence type="ECO:0000256" key="3">
    <source>
        <dbReference type="ARBA" id="ARBA00004601"/>
    </source>
</evidence>
<dbReference type="Pfam" id="PF21040">
    <property type="entry name" value="CEP104-like_TOG"/>
    <property type="match status" value="1"/>
</dbReference>
<dbReference type="Pfam" id="PF12348">
    <property type="entry name" value="CLASP_N"/>
    <property type="match status" value="1"/>
</dbReference>
<evidence type="ECO:0000256" key="16">
    <source>
        <dbReference type="ARBA" id="ARBA00023328"/>
    </source>
</evidence>
<dbReference type="PANTHER" id="PTHR21567:SF30">
    <property type="entry name" value="CLIP-ASSOCIATING PROTEIN 2"/>
    <property type="match status" value="1"/>
</dbReference>
<feature type="domain" description="TOG" evidence="18">
    <location>
        <begin position="618"/>
        <end position="855"/>
    </location>
</feature>
<dbReference type="GO" id="GO:0005881">
    <property type="term" value="C:cytoplasmic microtubule"/>
    <property type="evidence" value="ECO:0007669"/>
    <property type="project" value="TreeGrafter"/>
</dbReference>
<dbReference type="Proteomes" id="UP000593571">
    <property type="component" value="Unassembled WGS sequence"/>
</dbReference>
<dbReference type="GO" id="GO:0000776">
    <property type="term" value="C:kinetochore"/>
    <property type="evidence" value="ECO:0007669"/>
    <property type="project" value="UniProtKB-KW"/>
</dbReference>
<feature type="compositionally biased region" description="Polar residues" evidence="17">
    <location>
        <begin position="871"/>
        <end position="892"/>
    </location>
</feature>
<feature type="region of interest" description="Disordered" evidence="17">
    <location>
        <begin position="17"/>
        <end position="68"/>
    </location>
</feature>
<keyword evidence="15" id="KW-0131">Cell cycle</keyword>
<feature type="compositionally biased region" description="Low complexity" evidence="17">
    <location>
        <begin position="322"/>
        <end position="340"/>
    </location>
</feature>
<keyword evidence="14" id="KW-0206">Cytoskeleton</keyword>
<dbReference type="InterPro" id="IPR057546">
    <property type="entry name" value="HEAT_GCN1"/>
</dbReference>
<proteinExistence type="inferred from homology"/>
<dbReference type="SUPFAM" id="SSF48371">
    <property type="entry name" value="ARM repeat"/>
    <property type="match status" value="2"/>
</dbReference>
<dbReference type="InterPro" id="IPR016024">
    <property type="entry name" value="ARM-type_fold"/>
</dbReference>
<keyword evidence="11" id="KW-0498">Mitosis</keyword>
<dbReference type="Gene3D" id="1.25.10.10">
    <property type="entry name" value="Leucine-rich Repeat Variant"/>
    <property type="match status" value="3"/>
</dbReference>
<keyword evidence="8" id="KW-0132">Cell division</keyword>
<evidence type="ECO:0000256" key="8">
    <source>
        <dbReference type="ARBA" id="ARBA00022618"/>
    </source>
</evidence>
<keyword evidence="16" id="KW-0137">Centromere</keyword>
<reference evidence="19 20" key="1">
    <citation type="journal article" date="2020" name="Nature">
        <title>Six reference-quality genomes reveal evolution of bat adaptations.</title>
        <authorList>
            <person name="Jebb D."/>
            <person name="Huang Z."/>
            <person name="Pippel M."/>
            <person name="Hughes G.M."/>
            <person name="Lavrichenko K."/>
            <person name="Devanna P."/>
            <person name="Winkler S."/>
            <person name="Jermiin L.S."/>
            <person name="Skirmuntt E.C."/>
            <person name="Katzourakis A."/>
            <person name="Burkitt-Gray L."/>
            <person name="Ray D.A."/>
            <person name="Sullivan K.A.M."/>
            <person name="Roscito J.G."/>
            <person name="Kirilenko B.M."/>
            <person name="Davalos L.M."/>
            <person name="Corthals A.P."/>
            <person name="Power M.L."/>
            <person name="Jones G."/>
            <person name="Ransome R.D."/>
            <person name="Dechmann D.K.N."/>
            <person name="Locatelli A.G."/>
            <person name="Puechmaille S.J."/>
            <person name="Fedrigo O."/>
            <person name="Jarvis E.D."/>
            <person name="Hiller M."/>
            <person name="Vernes S.C."/>
            <person name="Myers E.W."/>
            <person name="Teeling E.C."/>
        </authorList>
    </citation>
    <scope>NUCLEOTIDE SEQUENCE [LARGE SCALE GENOMIC DNA]</scope>
    <source>
        <strain evidence="19">MRouAeg1</strain>
        <tissue evidence="19">Muscle</tissue>
    </source>
</reference>
<dbReference type="FunFam" id="1.25.10.10:FF:000001">
    <property type="entry name" value="CLIP-associating protein 1 isoform 2"/>
    <property type="match status" value="1"/>
</dbReference>
<feature type="compositionally biased region" description="Polar residues" evidence="17">
    <location>
        <begin position="341"/>
        <end position="352"/>
    </location>
</feature>
<protein>
    <submittedName>
        <fullName evidence="19">Cytoplasmic linker associated protein 2</fullName>
    </submittedName>
</protein>
<dbReference type="Pfam" id="PF23271">
    <property type="entry name" value="HEAT_GCN1"/>
    <property type="match status" value="1"/>
</dbReference>
<feature type="compositionally biased region" description="Low complexity" evidence="17">
    <location>
        <begin position="445"/>
        <end position="459"/>
    </location>
</feature>
<keyword evidence="20" id="KW-1185">Reference proteome</keyword>
<feature type="compositionally biased region" description="Polar residues" evidence="17">
    <location>
        <begin position="359"/>
        <end position="373"/>
    </location>
</feature>
<evidence type="ECO:0000313" key="20">
    <source>
        <dbReference type="Proteomes" id="UP000593571"/>
    </source>
</evidence>
<evidence type="ECO:0000259" key="18">
    <source>
        <dbReference type="SMART" id="SM01349"/>
    </source>
</evidence>
<organism evidence="19 20">
    <name type="scientific">Rousettus aegyptiacus</name>
    <name type="common">Egyptian fruit bat</name>
    <name type="synonym">Pteropus aegyptiacus</name>
    <dbReference type="NCBI Taxonomy" id="9407"/>
    <lineage>
        <taxon>Eukaryota</taxon>
        <taxon>Metazoa</taxon>
        <taxon>Chordata</taxon>
        <taxon>Craniata</taxon>
        <taxon>Vertebrata</taxon>
        <taxon>Euteleostomi</taxon>
        <taxon>Mammalia</taxon>
        <taxon>Eutheria</taxon>
        <taxon>Laurasiatheria</taxon>
        <taxon>Chiroptera</taxon>
        <taxon>Yinpterochiroptera</taxon>
        <taxon>Pteropodoidea</taxon>
        <taxon>Pteropodidae</taxon>
        <taxon>Rousettinae</taxon>
        <taxon>Rousettus</taxon>
    </lineage>
</organism>
<name>A0A7J8HMX6_ROUAE</name>
<comment type="caution">
    <text evidence="19">The sequence shown here is derived from an EMBL/GenBank/DDBJ whole genome shotgun (WGS) entry which is preliminary data.</text>
</comment>
<evidence type="ECO:0000256" key="9">
    <source>
        <dbReference type="ARBA" id="ARBA00022701"/>
    </source>
</evidence>
<evidence type="ECO:0000256" key="10">
    <source>
        <dbReference type="ARBA" id="ARBA00022737"/>
    </source>
</evidence>
<dbReference type="GO" id="GO:1902904">
    <property type="term" value="P:negative regulation of supramolecular fiber organization"/>
    <property type="evidence" value="ECO:0007669"/>
    <property type="project" value="UniProtKB-ARBA"/>
</dbReference>
<dbReference type="InterPro" id="IPR034085">
    <property type="entry name" value="TOG"/>
</dbReference>
<evidence type="ECO:0000256" key="15">
    <source>
        <dbReference type="ARBA" id="ARBA00023306"/>
    </source>
</evidence>
<dbReference type="InterPro" id="IPR024395">
    <property type="entry name" value="CLASP_N_dom"/>
</dbReference>
<dbReference type="GO" id="GO:0031110">
    <property type="term" value="P:regulation of microtubule polymerization or depolymerization"/>
    <property type="evidence" value="ECO:0007669"/>
    <property type="project" value="UniProtKB-ARBA"/>
</dbReference>
<dbReference type="EMBL" id="JACASE010000004">
    <property type="protein sequence ID" value="KAF6473643.1"/>
    <property type="molecule type" value="Genomic_DNA"/>
</dbReference>
<evidence type="ECO:0000313" key="19">
    <source>
        <dbReference type="EMBL" id="KAF6473643.1"/>
    </source>
</evidence>
<keyword evidence="10" id="KW-0677">Repeat</keyword>
<dbReference type="PANTHER" id="PTHR21567">
    <property type="entry name" value="CLASP"/>
    <property type="match status" value="1"/>
</dbReference>
<evidence type="ECO:0000256" key="6">
    <source>
        <dbReference type="ARBA" id="ARBA00022454"/>
    </source>
</evidence>
<dbReference type="GO" id="GO:0051301">
    <property type="term" value="P:cell division"/>
    <property type="evidence" value="ECO:0007669"/>
    <property type="project" value="UniProtKB-KW"/>
</dbReference>
<keyword evidence="13" id="KW-0333">Golgi apparatus</keyword>